<evidence type="ECO:0000256" key="2">
    <source>
        <dbReference type="ARBA" id="ARBA00023239"/>
    </source>
</evidence>
<dbReference type="InterPro" id="IPR001906">
    <property type="entry name" value="Terpene_synth_N"/>
</dbReference>
<dbReference type="EMBL" id="CAWUPB010000209">
    <property type="protein sequence ID" value="CAK7323922.1"/>
    <property type="molecule type" value="Genomic_DNA"/>
</dbReference>
<evidence type="ECO:0000256" key="1">
    <source>
        <dbReference type="ARBA" id="ARBA00001946"/>
    </source>
</evidence>
<keyword evidence="5" id="KW-1185">Reference proteome</keyword>
<dbReference type="PROSITE" id="PS00018">
    <property type="entry name" value="EF_HAND_1"/>
    <property type="match status" value="1"/>
</dbReference>
<comment type="cofactor">
    <cofactor evidence="1">
        <name>Mg(2+)</name>
        <dbReference type="ChEBI" id="CHEBI:18420"/>
    </cofactor>
</comment>
<dbReference type="SUPFAM" id="SSF48239">
    <property type="entry name" value="Terpenoid cyclases/Protein prenyltransferases"/>
    <property type="match status" value="1"/>
</dbReference>
<sequence length="58" mass="6976">FIDLIQRLGVAYHFESEIDEMLHQFYDRSDDQDIDVHDLQMVALRFRLLRQQGHNISS</sequence>
<evidence type="ECO:0000259" key="3">
    <source>
        <dbReference type="Pfam" id="PF01397"/>
    </source>
</evidence>
<dbReference type="Proteomes" id="UP001314170">
    <property type="component" value="Unassembled WGS sequence"/>
</dbReference>
<keyword evidence="2" id="KW-0456">Lyase</keyword>
<dbReference type="Gene3D" id="1.50.10.130">
    <property type="entry name" value="Terpene synthase, N-terminal domain"/>
    <property type="match status" value="1"/>
</dbReference>
<protein>
    <recommendedName>
        <fullName evidence="3">Terpene synthase N-terminal domain-containing protein</fullName>
    </recommendedName>
</protein>
<dbReference type="InterPro" id="IPR036965">
    <property type="entry name" value="Terpene_synth_N_sf"/>
</dbReference>
<dbReference type="PANTHER" id="PTHR31225:SF221">
    <property type="entry name" value="(-)-GERMACRENE D SYNTHASE"/>
    <property type="match status" value="1"/>
</dbReference>
<organism evidence="4 5">
    <name type="scientific">Dovyalis caffra</name>
    <dbReference type="NCBI Taxonomy" id="77055"/>
    <lineage>
        <taxon>Eukaryota</taxon>
        <taxon>Viridiplantae</taxon>
        <taxon>Streptophyta</taxon>
        <taxon>Embryophyta</taxon>
        <taxon>Tracheophyta</taxon>
        <taxon>Spermatophyta</taxon>
        <taxon>Magnoliopsida</taxon>
        <taxon>eudicotyledons</taxon>
        <taxon>Gunneridae</taxon>
        <taxon>Pentapetalae</taxon>
        <taxon>rosids</taxon>
        <taxon>fabids</taxon>
        <taxon>Malpighiales</taxon>
        <taxon>Salicaceae</taxon>
        <taxon>Flacourtieae</taxon>
        <taxon>Dovyalis</taxon>
    </lineage>
</organism>
<feature type="non-terminal residue" evidence="4">
    <location>
        <position position="1"/>
    </location>
</feature>
<reference evidence="4 5" key="1">
    <citation type="submission" date="2024-01" db="EMBL/GenBank/DDBJ databases">
        <authorList>
            <person name="Waweru B."/>
        </authorList>
    </citation>
    <scope>NUCLEOTIDE SEQUENCE [LARGE SCALE GENOMIC DNA]</scope>
</reference>
<comment type="caution">
    <text evidence="4">The sequence shown here is derived from an EMBL/GenBank/DDBJ whole genome shotgun (WGS) entry which is preliminary data.</text>
</comment>
<accession>A0AAV1QQA2</accession>
<evidence type="ECO:0000313" key="4">
    <source>
        <dbReference type="EMBL" id="CAK7323922.1"/>
    </source>
</evidence>
<gene>
    <name evidence="4" type="ORF">DCAF_LOCUS1552</name>
</gene>
<dbReference type="AlphaFoldDB" id="A0AAV1QQA2"/>
<feature type="domain" description="Terpene synthase N-terminal" evidence="3">
    <location>
        <begin position="1"/>
        <end position="58"/>
    </location>
</feature>
<dbReference type="PANTHER" id="PTHR31225">
    <property type="entry name" value="OS04G0344100 PROTEIN-RELATED"/>
    <property type="match status" value="1"/>
</dbReference>
<dbReference type="GO" id="GO:0010333">
    <property type="term" value="F:terpene synthase activity"/>
    <property type="evidence" value="ECO:0007669"/>
    <property type="project" value="InterPro"/>
</dbReference>
<proteinExistence type="predicted"/>
<evidence type="ECO:0000313" key="5">
    <source>
        <dbReference type="Proteomes" id="UP001314170"/>
    </source>
</evidence>
<dbReference type="InterPro" id="IPR050148">
    <property type="entry name" value="Terpene_synthase-like"/>
</dbReference>
<dbReference type="InterPro" id="IPR018247">
    <property type="entry name" value="EF_Hand_1_Ca_BS"/>
</dbReference>
<dbReference type="InterPro" id="IPR008930">
    <property type="entry name" value="Terpenoid_cyclase/PrenylTrfase"/>
</dbReference>
<feature type="non-terminal residue" evidence="4">
    <location>
        <position position="58"/>
    </location>
</feature>
<name>A0AAV1QQA2_9ROSI</name>
<dbReference type="GO" id="GO:0016114">
    <property type="term" value="P:terpenoid biosynthetic process"/>
    <property type="evidence" value="ECO:0007669"/>
    <property type="project" value="InterPro"/>
</dbReference>
<dbReference type="Pfam" id="PF01397">
    <property type="entry name" value="Terpene_synth"/>
    <property type="match status" value="1"/>
</dbReference>